<organism evidence="5 6">
    <name type="scientific">Sphaeroforma arctica JP610</name>
    <dbReference type="NCBI Taxonomy" id="667725"/>
    <lineage>
        <taxon>Eukaryota</taxon>
        <taxon>Ichthyosporea</taxon>
        <taxon>Ichthyophonida</taxon>
        <taxon>Sphaeroforma</taxon>
    </lineage>
</organism>
<dbReference type="Proteomes" id="UP000054560">
    <property type="component" value="Unassembled WGS sequence"/>
</dbReference>
<dbReference type="AlphaFoldDB" id="A0A0L0G8Y5"/>
<dbReference type="eggNOG" id="KOG4225">
    <property type="taxonomic scope" value="Eukaryota"/>
</dbReference>
<sequence length="641" mass="69456">MFENKDTSSSAAPNAPKKPTGGATWKKPTPSGPKPAPMGTGVSWNAPASAPKVMAKPVAVPKPVARSPSPELAHKNTAPVKGNVNKFASIFNKGGSPAGKDDNTFAHKSESEPKVAPRPKPAAREPAPAPEPEPESEDEPEPEEAKVEDPEPEPVKEQKKAAATPPEKPDSVDDKDWSDEEDTKPAAAPQHHEPERPVESTKPTRSVLAAASMFDKGGPAPAPAPVGHKQPAKTHSPVHQKSHSPVRQAKKQSPPPVKKASPPPARKEEKIDDKPKAGSIAAKKASVEAALSKQPTGPKETNKQQDEPEAPQLPGRDRDKENGPRAKAEFDFEGDGTEGELSFTAGETIYLTEKINEDWYQGEMANGTYGMFPSNFVKVIRDIGEPEPEPKKVEKKASTRRALPSTAGKEMTPPPPKGPHAIALFDFKGEDSDELSFFEGEEIKLLEKVSDEWFQGEGADGSQGIFPANFVKVVVEIGSGPVLKRQNSNKRPSSRPVSKVEAETSKEMARALFDYDANDSDDLPFKEGDMIEVLEHVDADWLTGTLNGNTGMFPLNFVEIVKTKGTVKKINSKPKQKKETRPHAIALFDYEGDTPDDLSFTEGDTIILTAFIDEDWFEGENEKTNDSGMFPANFVEVKINL</sequence>
<evidence type="ECO:0000313" key="6">
    <source>
        <dbReference type="Proteomes" id="UP000054560"/>
    </source>
</evidence>
<name>A0A0L0G8Y5_9EUKA</name>
<dbReference type="PRINTS" id="PR00452">
    <property type="entry name" value="SH3DOMAIN"/>
</dbReference>
<dbReference type="Pfam" id="PF00018">
    <property type="entry name" value="SH3_1"/>
    <property type="match status" value="3"/>
</dbReference>
<evidence type="ECO:0000256" key="2">
    <source>
        <dbReference type="PROSITE-ProRule" id="PRU00192"/>
    </source>
</evidence>
<feature type="compositionally biased region" description="Basic and acidic residues" evidence="3">
    <location>
        <begin position="387"/>
        <end position="397"/>
    </location>
</feature>
<feature type="compositionally biased region" description="Acidic residues" evidence="3">
    <location>
        <begin position="132"/>
        <end position="142"/>
    </location>
</feature>
<dbReference type="InterPro" id="IPR001452">
    <property type="entry name" value="SH3_domain"/>
</dbReference>
<evidence type="ECO:0000256" key="1">
    <source>
        <dbReference type="ARBA" id="ARBA00022443"/>
    </source>
</evidence>
<feature type="region of interest" description="Disordered" evidence="3">
    <location>
        <begin position="387"/>
        <end position="421"/>
    </location>
</feature>
<accession>A0A0L0G8Y5</accession>
<dbReference type="RefSeq" id="XP_014158605.1">
    <property type="nucleotide sequence ID" value="XM_014303130.1"/>
</dbReference>
<dbReference type="PANTHER" id="PTHR14167">
    <property type="entry name" value="SH3 DOMAIN-CONTAINING"/>
    <property type="match status" value="1"/>
</dbReference>
<reference evidence="5 6" key="1">
    <citation type="submission" date="2011-02" db="EMBL/GenBank/DDBJ databases">
        <title>The Genome Sequence of Sphaeroforma arctica JP610.</title>
        <authorList>
            <consortium name="The Broad Institute Genome Sequencing Platform"/>
            <person name="Russ C."/>
            <person name="Cuomo C."/>
            <person name="Young S.K."/>
            <person name="Zeng Q."/>
            <person name="Gargeya S."/>
            <person name="Alvarado L."/>
            <person name="Berlin A."/>
            <person name="Chapman S.B."/>
            <person name="Chen Z."/>
            <person name="Freedman E."/>
            <person name="Gellesch M."/>
            <person name="Goldberg J."/>
            <person name="Griggs A."/>
            <person name="Gujja S."/>
            <person name="Heilman E."/>
            <person name="Heiman D."/>
            <person name="Howarth C."/>
            <person name="Mehta T."/>
            <person name="Neiman D."/>
            <person name="Pearson M."/>
            <person name="Roberts A."/>
            <person name="Saif S."/>
            <person name="Shea T."/>
            <person name="Shenoy N."/>
            <person name="Sisk P."/>
            <person name="Stolte C."/>
            <person name="Sykes S."/>
            <person name="White J."/>
            <person name="Yandava C."/>
            <person name="Burger G."/>
            <person name="Gray M.W."/>
            <person name="Holland P.W.H."/>
            <person name="King N."/>
            <person name="Lang F.B.F."/>
            <person name="Roger A.J."/>
            <person name="Ruiz-Trillo I."/>
            <person name="Haas B."/>
            <person name="Nusbaum C."/>
            <person name="Birren B."/>
        </authorList>
    </citation>
    <scope>NUCLEOTIDE SEQUENCE [LARGE SCALE GENOMIC DNA]</scope>
    <source>
        <strain evidence="5 6">JP610</strain>
    </source>
</reference>
<feature type="domain" description="SH3" evidence="4">
    <location>
        <begin position="579"/>
        <end position="640"/>
    </location>
</feature>
<dbReference type="STRING" id="667725.A0A0L0G8Y5"/>
<feature type="compositionally biased region" description="Basic and acidic residues" evidence="3">
    <location>
        <begin position="265"/>
        <end position="276"/>
    </location>
</feature>
<dbReference type="PANTHER" id="PTHR14167:SF116">
    <property type="entry name" value="CAP, ISOFORM AC"/>
    <property type="match status" value="1"/>
</dbReference>
<keyword evidence="6" id="KW-1185">Reference proteome</keyword>
<feature type="compositionally biased region" description="Basic residues" evidence="3">
    <location>
        <begin position="230"/>
        <end position="250"/>
    </location>
</feature>
<dbReference type="PRINTS" id="PR00499">
    <property type="entry name" value="P67PHOX"/>
</dbReference>
<feature type="domain" description="SH3" evidence="4">
    <location>
        <begin position="321"/>
        <end position="382"/>
    </location>
</feature>
<dbReference type="FunFam" id="2.30.30.40:FF:000072">
    <property type="entry name" value="Unconventional Myosin IB"/>
    <property type="match status" value="1"/>
</dbReference>
<dbReference type="SUPFAM" id="SSF50044">
    <property type="entry name" value="SH3-domain"/>
    <property type="match status" value="4"/>
</dbReference>
<dbReference type="GeneID" id="25903582"/>
<protein>
    <recommendedName>
        <fullName evidence="4">SH3 domain-containing protein</fullName>
    </recommendedName>
</protein>
<proteinExistence type="predicted"/>
<feature type="compositionally biased region" description="Basic and acidic residues" evidence="3">
    <location>
        <begin position="190"/>
        <end position="199"/>
    </location>
</feature>
<dbReference type="EMBL" id="KQ241746">
    <property type="protein sequence ID" value="KNC84703.1"/>
    <property type="molecule type" value="Genomic_DNA"/>
</dbReference>
<feature type="compositionally biased region" description="Basic and acidic residues" evidence="3">
    <location>
        <begin position="143"/>
        <end position="160"/>
    </location>
</feature>
<dbReference type="InterPro" id="IPR050384">
    <property type="entry name" value="Endophilin_SH3RF"/>
</dbReference>
<feature type="domain" description="SH3" evidence="4">
    <location>
        <begin position="504"/>
        <end position="563"/>
    </location>
</feature>
<dbReference type="OrthoDB" id="27823at2759"/>
<feature type="domain" description="SH3" evidence="4">
    <location>
        <begin position="416"/>
        <end position="476"/>
    </location>
</feature>
<dbReference type="Gene3D" id="2.30.30.40">
    <property type="entry name" value="SH3 Domains"/>
    <property type="match status" value="4"/>
</dbReference>
<dbReference type="CDD" id="cd00174">
    <property type="entry name" value="SH3"/>
    <property type="match status" value="4"/>
</dbReference>
<keyword evidence="1 2" id="KW-0728">SH3 domain</keyword>
<feature type="region of interest" description="Disordered" evidence="3">
    <location>
        <begin position="1"/>
        <end position="341"/>
    </location>
</feature>
<feature type="compositionally biased region" description="Pro residues" evidence="3">
    <location>
        <begin position="253"/>
        <end position="264"/>
    </location>
</feature>
<feature type="compositionally biased region" description="Basic and acidic residues" evidence="3">
    <location>
        <begin position="99"/>
        <end position="115"/>
    </location>
</feature>
<dbReference type="PROSITE" id="PS50002">
    <property type="entry name" value="SH3"/>
    <property type="match status" value="4"/>
</dbReference>
<evidence type="ECO:0000313" key="5">
    <source>
        <dbReference type="EMBL" id="KNC84703.1"/>
    </source>
</evidence>
<gene>
    <name evidence="5" type="ORF">SARC_03078</name>
</gene>
<feature type="compositionally biased region" description="Low complexity" evidence="3">
    <location>
        <begin position="46"/>
        <end position="70"/>
    </location>
</feature>
<dbReference type="SMART" id="SM00326">
    <property type="entry name" value="SH3"/>
    <property type="match status" value="4"/>
</dbReference>
<dbReference type="InterPro" id="IPR036028">
    <property type="entry name" value="SH3-like_dom_sf"/>
</dbReference>
<dbReference type="Pfam" id="PF07653">
    <property type="entry name" value="SH3_2"/>
    <property type="match status" value="1"/>
</dbReference>
<evidence type="ECO:0000256" key="3">
    <source>
        <dbReference type="SAM" id="MobiDB-lite"/>
    </source>
</evidence>
<evidence type="ECO:0000259" key="4">
    <source>
        <dbReference type="PROSITE" id="PS50002"/>
    </source>
</evidence>
<feature type="compositionally biased region" description="Basic and acidic residues" evidence="3">
    <location>
        <begin position="315"/>
        <end position="330"/>
    </location>
</feature>